<comment type="caution">
    <text evidence="7">The sequence shown here is derived from an EMBL/GenBank/DDBJ whole genome shotgun (WGS) entry which is preliminary data.</text>
</comment>
<dbReference type="PANTHER" id="PTHR31313:SF4">
    <property type="entry name" value="CONIDIAL DEVELOPMENT PROTEIN FLUFFY"/>
    <property type="match status" value="1"/>
</dbReference>
<dbReference type="PANTHER" id="PTHR31313">
    <property type="entry name" value="TY1 ENHANCER ACTIVATOR"/>
    <property type="match status" value="1"/>
</dbReference>
<keyword evidence="6" id="KW-0539">Nucleus</keyword>
<name>A0A9P9D803_9HYPO</name>
<keyword evidence="5" id="KW-0804">Transcription</keyword>
<evidence type="ECO:0000256" key="3">
    <source>
        <dbReference type="ARBA" id="ARBA00023015"/>
    </source>
</evidence>
<evidence type="ECO:0000256" key="2">
    <source>
        <dbReference type="ARBA" id="ARBA00022833"/>
    </source>
</evidence>
<keyword evidence="4" id="KW-0238">DNA-binding</keyword>
<dbReference type="CDD" id="cd12148">
    <property type="entry name" value="fungal_TF_MHR"/>
    <property type="match status" value="1"/>
</dbReference>
<dbReference type="InterPro" id="IPR051615">
    <property type="entry name" value="Transcr_Regulatory_Elem"/>
</dbReference>
<evidence type="ECO:0000256" key="4">
    <source>
        <dbReference type="ARBA" id="ARBA00023125"/>
    </source>
</evidence>
<dbReference type="AlphaFoldDB" id="A0A9P9D803"/>
<keyword evidence="2" id="KW-0862">Zinc</keyword>
<keyword evidence="3" id="KW-0805">Transcription regulation</keyword>
<evidence type="ECO:0000313" key="7">
    <source>
        <dbReference type="EMBL" id="KAH7115395.1"/>
    </source>
</evidence>
<dbReference type="GO" id="GO:0046872">
    <property type="term" value="F:metal ion binding"/>
    <property type="evidence" value="ECO:0007669"/>
    <property type="project" value="UniProtKB-KW"/>
</dbReference>
<dbReference type="Proteomes" id="UP000717696">
    <property type="component" value="Unassembled WGS sequence"/>
</dbReference>
<keyword evidence="1" id="KW-0479">Metal-binding</keyword>
<keyword evidence="8" id="KW-1185">Reference proteome</keyword>
<evidence type="ECO:0000313" key="8">
    <source>
        <dbReference type="Proteomes" id="UP000717696"/>
    </source>
</evidence>
<dbReference type="OrthoDB" id="4925511at2759"/>
<evidence type="ECO:0000256" key="5">
    <source>
        <dbReference type="ARBA" id="ARBA00023163"/>
    </source>
</evidence>
<dbReference type="GO" id="GO:0003677">
    <property type="term" value="F:DNA binding"/>
    <property type="evidence" value="ECO:0007669"/>
    <property type="project" value="UniProtKB-KW"/>
</dbReference>
<organism evidence="7 8">
    <name type="scientific">Dactylonectria estremocensis</name>
    <dbReference type="NCBI Taxonomy" id="1079267"/>
    <lineage>
        <taxon>Eukaryota</taxon>
        <taxon>Fungi</taxon>
        <taxon>Dikarya</taxon>
        <taxon>Ascomycota</taxon>
        <taxon>Pezizomycotina</taxon>
        <taxon>Sordariomycetes</taxon>
        <taxon>Hypocreomycetidae</taxon>
        <taxon>Hypocreales</taxon>
        <taxon>Nectriaceae</taxon>
        <taxon>Dactylonectria</taxon>
    </lineage>
</organism>
<evidence type="ECO:0000256" key="6">
    <source>
        <dbReference type="ARBA" id="ARBA00023242"/>
    </source>
</evidence>
<reference evidence="7" key="1">
    <citation type="journal article" date="2021" name="Nat. Commun.">
        <title>Genetic determinants of endophytism in the Arabidopsis root mycobiome.</title>
        <authorList>
            <person name="Mesny F."/>
            <person name="Miyauchi S."/>
            <person name="Thiergart T."/>
            <person name="Pickel B."/>
            <person name="Atanasova L."/>
            <person name="Karlsson M."/>
            <person name="Huettel B."/>
            <person name="Barry K.W."/>
            <person name="Haridas S."/>
            <person name="Chen C."/>
            <person name="Bauer D."/>
            <person name="Andreopoulos W."/>
            <person name="Pangilinan J."/>
            <person name="LaButti K."/>
            <person name="Riley R."/>
            <person name="Lipzen A."/>
            <person name="Clum A."/>
            <person name="Drula E."/>
            <person name="Henrissat B."/>
            <person name="Kohler A."/>
            <person name="Grigoriev I.V."/>
            <person name="Martin F.M."/>
            <person name="Hacquard S."/>
        </authorList>
    </citation>
    <scope>NUCLEOTIDE SEQUENCE</scope>
    <source>
        <strain evidence="7">MPI-CAGE-AT-0021</strain>
    </source>
</reference>
<protein>
    <submittedName>
        <fullName evidence="7">Fungal-specific transcription factor</fullName>
    </submittedName>
</protein>
<evidence type="ECO:0000256" key="1">
    <source>
        <dbReference type="ARBA" id="ARBA00022723"/>
    </source>
</evidence>
<gene>
    <name evidence="7" type="ORF">B0J13DRAFT_459887</name>
</gene>
<feature type="non-terminal residue" evidence="7">
    <location>
        <position position="211"/>
    </location>
</feature>
<proteinExistence type="predicted"/>
<dbReference type="EMBL" id="JAGMUU010000039">
    <property type="protein sequence ID" value="KAH7115395.1"/>
    <property type="molecule type" value="Genomic_DNA"/>
</dbReference>
<accession>A0A9P9D803</accession>
<sequence>VFQLTELIYNIVASARLAPETALTDVVAVYAKCLDWYGGFFAVVSREGSRTPLILLVHMYYHFCVLCAFRPFVGLAWNQSDIQPHKICAQAAQSILALAQSYDDLFTLRRVSVLIPYIICASGMYGLGMSDSGSPMDPVHLRLGDYTLPLVKPDFDISKFGIKRTSAAAPPSHIKMSVVAHACLLLAKIGSTHPAAMFAERMLAADARPSV</sequence>